<sequence length="260" mass="26928">MTEPSAAVDRLARARELGAVAGSVVRGSVRLLAAPLREPSRAAACCATSGTRARSVSLTPVVLLHGYGGDPRDWAPLARVLAAGGYVHRDAMAYDWVRHDVPSIAAALVERCERAREGAGSPRVHVVGHSLGGVAVRYAVQRLGLAETVGVAATVAAPHRGTRVARLGLGAAVAAIRPGSPELALLASTQAPDGVRWLAYWSDLDRVVEPASARLEVPGLRVTRVRVPGVGHTAILRSRALAVSLLGELLVADAEDAAAA</sequence>
<protein>
    <recommendedName>
        <fullName evidence="1">AB hydrolase-1 domain-containing protein</fullName>
    </recommendedName>
</protein>
<dbReference type="Gene3D" id="3.40.50.1820">
    <property type="entry name" value="alpha/beta hydrolase"/>
    <property type="match status" value="1"/>
</dbReference>
<evidence type="ECO:0000313" key="2">
    <source>
        <dbReference type="EMBL" id="TNU75811.1"/>
    </source>
</evidence>
<dbReference type="EMBL" id="VENP01000015">
    <property type="protein sequence ID" value="TNU75811.1"/>
    <property type="molecule type" value="Genomic_DNA"/>
</dbReference>
<comment type="caution">
    <text evidence="2">The sequence shown here is derived from an EMBL/GenBank/DDBJ whole genome shotgun (WGS) entry which is preliminary data.</text>
</comment>
<dbReference type="AlphaFoldDB" id="A0A5C5BF13"/>
<evidence type="ECO:0000259" key="1">
    <source>
        <dbReference type="Pfam" id="PF12697"/>
    </source>
</evidence>
<dbReference type="InterPro" id="IPR000073">
    <property type="entry name" value="AB_hydrolase_1"/>
</dbReference>
<dbReference type="PANTHER" id="PTHR37946:SF1">
    <property type="entry name" value="SLL1969 PROTEIN"/>
    <property type="match status" value="1"/>
</dbReference>
<dbReference type="RefSeq" id="WP_139986458.1">
    <property type="nucleotide sequence ID" value="NZ_VENP01000015.1"/>
</dbReference>
<proteinExistence type="predicted"/>
<evidence type="ECO:0000313" key="3">
    <source>
        <dbReference type="Proteomes" id="UP000313849"/>
    </source>
</evidence>
<name>A0A5C5BF13_9MICO</name>
<dbReference type="GO" id="GO:0003824">
    <property type="term" value="F:catalytic activity"/>
    <property type="evidence" value="ECO:0007669"/>
    <property type="project" value="UniProtKB-ARBA"/>
</dbReference>
<dbReference type="InterPro" id="IPR029058">
    <property type="entry name" value="AB_hydrolase_fold"/>
</dbReference>
<keyword evidence="3" id="KW-1185">Reference proteome</keyword>
<reference evidence="2 3" key="1">
    <citation type="submission" date="2019-06" db="EMBL/GenBank/DDBJ databases">
        <title>Draft genome sequence of Miniimonas arenae KCTC 19750T isolated from sea sand.</title>
        <authorList>
            <person name="Park S.-J."/>
        </authorList>
    </citation>
    <scope>NUCLEOTIDE SEQUENCE [LARGE SCALE GENOMIC DNA]</scope>
    <source>
        <strain evidence="2 3">KCTC 19750</strain>
    </source>
</reference>
<dbReference type="PANTHER" id="PTHR37946">
    <property type="entry name" value="SLL1969 PROTEIN"/>
    <property type="match status" value="1"/>
</dbReference>
<gene>
    <name evidence="2" type="ORF">FH969_05815</name>
</gene>
<organism evidence="2 3">
    <name type="scientific">Miniimonas arenae</name>
    <dbReference type="NCBI Taxonomy" id="676201"/>
    <lineage>
        <taxon>Bacteria</taxon>
        <taxon>Bacillati</taxon>
        <taxon>Actinomycetota</taxon>
        <taxon>Actinomycetes</taxon>
        <taxon>Micrococcales</taxon>
        <taxon>Beutenbergiaceae</taxon>
        <taxon>Miniimonas</taxon>
    </lineage>
</organism>
<dbReference type="SUPFAM" id="SSF53474">
    <property type="entry name" value="alpha/beta-Hydrolases"/>
    <property type="match status" value="1"/>
</dbReference>
<dbReference type="Pfam" id="PF12697">
    <property type="entry name" value="Abhydrolase_6"/>
    <property type="match status" value="1"/>
</dbReference>
<dbReference type="Proteomes" id="UP000313849">
    <property type="component" value="Unassembled WGS sequence"/>
</dbReference>
<feature type="domain" description="AB hydrolase-1" evidence="1">
    <location>
        <begin position="61"/>
        <end position="182"/>
    </location>
</feature>
<accession>A0A5C5BF13</accession>
<dbReference type="OrthoDB" id="9770427at2"/>